<evidence type="ECO:0000313" key="2">
    <source>
        <dbReference type="Proteomes" id="UP000018747"/>
    </source>
</evidence>
<accession>V6IC05</accession>
<dbReference type="Proteomes" id="UP000018747">
    <property type="component" value="Unassembled WGS sequence"/>
</dbReference>
<reference evidence="1" key="1">
    <citation type="submission" date="2013-05" db="EMBL/GenBank/DDBJ databases">
        <authorList>
            <person name="Harkins D.M."/>
            <person name="Durkin A.S."/>
            <person name="Brinkac L.M."/>
            <person name="Haft D.H."/>
            <person name="Selengut J.D."/>
            <person name="Sanka R."/>
            <person name="DePew J."/>
            <person name="Purushe J."/>
            <person name="Hartskeerl R.A."/>
            <person name="Ahmed A."/>
            <person name="van der Linden H."/>
            <person name="Goris M.G.A."/>
            <person name="Vinetz J.M."/>
            <person name="Sutton G.G."/>
            <person name="Nierman W.C."/>
            <person name="Fouts D.E."/>
        </authorList>
    </citation>
    <scope>NUCLEOTIDE SEQUENCE [LARGE SCALE GENOMIC DNA]</scope>
    <source>
        <strain evidence="1">L 60</strain>
    </source>
</reference>
<dbReference type="AlphaFoldDB" id="V6IC05"/>
<name>V6IC05_9LEPT</name>
<organism evidence="1 2">
    <name type="scientific">Leptospira alexanderi serovar Manhao 3 str. L 60</name>
    <dbReference type="NCBI Taxonomy" id="1049759"/>
    <lineage>
        <taxon>Bacteria</taxon>
        <taxon>Pseudomonadati</taxon>
        <taxon>Spirochaetota</taxon>
        <taxon>Spirochaetia</taxon>
        <taxon>Leptospirales</taxon>
        <taxon>Leptospiraceae</taxon>
        <taxon>Leptospira</taxon>
    </lineage>
</organism>
<gene>
    <name evidence="1" type="ORF">LEP1GSC062_2798</name>
</gene>
<keyword evidence="2" id="KW-1185">Reference proteome</keyword>
<comment type="caution">
    <text evidence="1">The sequence shown here is derived from an EMBL/GenBank/DDBJ whole genome shotgun (WGS) entry which is preliminary data.</text>
</comment>
<protein>
    <submittedName>
        <fullName evidence="1">Uncharacterized protein</fullName>
    </submittedName>
</protein>
<evidence type="ECO:0000313" key="1">
    <source>
        <dbReference type="EMBL" id="EQA61703.1"/>
    </source>
</evidence>
<proteinExistence type="predicted"/>
<sequence length="68" mass="8265">METKDPKQPLKFQYLYNSNQGRKGFLIPFGLRLLRKNRGFNERQRNRGREYNRNITLENVSLECEIEF</sequence>
<dbReference type="EMBL" id="AHMT02000045">
    <property type="protein sequence ID" value="EQA61703.1"/>
    <property type="molecule type" value="Genomic_DNA"/>
</dbReference>